<comment type="caution">
    <text evidence="1">The sequence shown here is derived from an EMBL/GenBank/DDBJ whole genome shotgun (WGS) entry which is preliminary data.</text>
</comment>
<proteinExistence type="predicted"/>
<accession>A0A5A5T7Q8</accession>
<evidence type="ECO:0000313" key="2">
    <source>
        <dbReference type="Proteomes" id="UP000322530"/>
    </source>
</evidence>
<gene>
    <name evidence="1" type="ORF">KDI_08100</name>
</gene>
<dbReference type="RefSeq" id="WP_149400276.1">
    <property type="nucleotide sequence ID" value="NZ_BIXY01000007.1"/>
</dbReference>
<organism evidence="1 2">
    <name type="scientific">Dictyobacter arantiisoli</name>
    <dbReference type="NCBI Taxonomy" id="2014874"/>
    <lineage>
        <taxon>Bacteria</taxon>
        <taxon>Bacillati</taxon>
        <taxon>Chloroflexota</taxon>
        <taxon>Ktedonobacteria</taxon>
        <taxon>Ktedonobacterales</taxon>
        <taxon>Dictyobacteraceae</taxon>
        <taxon>Dictyobacter</taxon>
    </lineage>
</organism>
<protein>
    <submittedName>
        <fullName evidence="1">Uncharacterized protein</fullName>
    </submittedName>
</protein>
<sequence length="159" mass="18227">MASWEDELFTLLNELGVKQEGPQAHLQQSCKPMRSDASHQQFSDSLLWDDDDEGPWVEDVETMRLHDTEGDDGLWVEDLEMMHHEVDTIVSQVVLLMQRGDLDAAVKEDVMVVLRALRQRLPTPQQPDTNDEAYLESASAILHFCRLVLQLSDFTTEDF</sequence>
<dbReference type="Proteomes" id="UP000322530">
    <property type="component" value="Unassembled WGS sequence"/>
</dbReference>
<name>A0A5A5T7Q8_9CHLR</name>
<dbReference type="AlphaFoldDB" id="A0A5A5T7Q8"/>
<keyword evidence="2" id="KW-1185">Reference proteome</keyword>
<evidence type="ECO:0000313" key="1">
    <source>
        <dbReference type="EMBL" id="GCF07246.1"/>
    </source>
</evidence>
<dbReference type="EMBL" id="BIXY01000007">
    <property type="protein sequence ID" value="GCF07246.1"/>
    <property type="molecule type" value="Genomic_DNA"/>
</dbReference>
<dbReference type="OrthoDB" id="160754at2"/>
<reference evidence="1 2" key="1">
    <citation type="submission" date="2019-01" db="EMBL/GenBank/DDBJ databases">
        <title>Draft genome sequence of Dictyobacter sp. Uno17.</title>
        <authorList>
            <person name="Wang C.M."/>
            <person name="Zheng Y."/>
            <person name="Sakai Y."/>
            <person name="Abe K."/>
            <person name="Yokota A."/>
            <person name="Yabe S."/>
        </authorList>
    </citation>
    <scope>NUCLEOTIDE SEQUENCE [LARGE SCALE GENOMIC DNA]</scope>
    <source>
        <strain evidence="1 2">Uno17</strain>
    </source>
</reference>